<keyword evidence="2" id="KW-1185">Reference proteome</keyword>
<gene>
    <name evidence="1" type="ORF">K0M31_002362</name>
</gene>
<reference evidence="1" key="1">
    <citation type="submission" date="2021-10" db="EMBL/GenBank/DDBJ databases">
        <title>Melipona bicolor Genome sequencing and assembly.</title>
        <authorList>
            <person name="Araujo N.S."/>
            <person name="Arias M.C."/>
        </authorList>
    </citation>
    <scope>NUCLEOTIDE SEQUENCE</scope>
    <source>
        <strain evidence="1">USP_2M_L1-L4_2017</strain>
        <tissue evidence="1">Whole body</tissue>
    </source>
</reference>
<dbReference type="AlphaFoldDB" id="A0AA40KYS6"/>
<evidence type="ECO:0000313" key="1">
    <source>
        <dbReference type="EMBL" id="KAK1137868.1"/>
    </source>
</evidence>
<protein>
    <submittedName>
        <fullName evidence="1">Uncharacterized protein</fullName>
    </submittedName>
</protein>
<organism evidence="1 2">
    <name type="scientific">Melipona bicolor</name>
    <dbReference type="NCBI Taxonomy" id="60889"/>
    <lineage>
        <taxon>Eukaryota</taxon>
        <taxon>Metazoa</taxon>
        <taxon>Ecdysozoa</taxon>
        <taxon>Arthropoda</taxon>
        <taxon>Hexapoda</taxon>
        <taxon>Insecta</taxon>
        <taxon>Pterygota</taxon>
        <taxon>Neoptera</taxon>
        <taxon>Endopterygota</taxon>
        <taxon>Hymenoptera</taxon>
        <taxon>Apocrita</taxon>
        <taxon>Aculeata</taxon>
        <taxon>Apoidea</taxon>
        <taxon>Anthophila</taxon>
        <taxon>Apidae</taxon>
        <taxon>Melipona</taxon>
    </lineage>
</organism>
<comment type="caution">
    <text evidence="1">The sequence shown here is derived from an EMBL/GenBank/DDBJ whole genome shotgun (WGS) entry which is preliminary data.</text>
</comment>
<dbReference type="Proteomes" id="UP001177670">
    <property type="component" value="Unassembled WGS sequence"/>
</dbReference>
<proteinExistence type="predicted"/>
<dbReference type="EMBL" id="JAHYIQ010000001">
    <property type="protein sequence ID" value="KAK1137868.1"/>
    <property type="molecule type" value="Genomic_DNA"/>
</dbReference>
<evidence type="ECO:0000313" key="2">
    <source>
        <dbReference type="Proteomes" id="UP001177670"/>
    </source>
</evidence>
<name>A0AA40KYS6_9HYME</name>
<accession>A0AA40KYS6</accession>
<sequence length="223" mass="25573">MSFPVQFNLHVSRECRGNFTISFDRSKVKVDIFFGRWPLFSQLGCGETHRIYRFIGYTRDYISPNEYHFVNRLRPVCTAGRECRRDNRAKGNNSNPQIIVLSGLEAERKARIPGTWVVEDGTSSGLGNLGNLALEKDKSPRFFRNIIFATMVRNSREPMSADGRIGLKIIELRGSRYSQQSLDKQGVFIPGEMCHFSNLQRTSTYLQTQRKITLLCSSCVEEF</sequence>